<dbReference type="RefSeq" id="WP_043917037.1">
    <property type="nucleotide sequence ID" value="NZ_FZPF01000003.1"/>
</dbReference>
<gene>
    <name evidence="7" type="primary">yrbG_1</name>
    <name evidence="7" type="ORF">jaqu_01710</name>
</gene>
<sequence length="304" mass="30812">MLLETAFLAAGCGLLFLGGDWLVDGIAGLAGHLRVPPVIVAFVVMGFGTSAPELFVAINAMSVPSPDVAMGNIVGSNIANLLLVLAITALIAPLSIDRDVLRIDGTAMLVGALALAFVCSDGVVSVGDAVGLVAGMLCYLALRWRSLPDTDEAEDPGAHRLWAAAAVCLAALVALPLGANLFIGAAIDIAGRLGVSEAMIGLTVVALGTSLPELAACVAAVLRRHSGMILGGILGSNVFNGTIVLAGAAIVAPVGVGDAFLTFWIPVMVGASVVTLAFLRTGYILCRREAAVMLVAYAALFVPL</sequence>
<organism evidence="7 8">
    <name type="scientific">Jannaschia aquimarina</name>
    <dbReference type="NCBI Taxonomy" id="935700"/>
    <lineage>
        <taxon>Bacteria</taxon>
        <taxon>Pseudomonadati</taxon>
        <taxon>Pseudomonadota</taxon>
        <taxon>Alphaproteobacteria</taxon>
        <taxon>Rhodobacterales</taxon>
        <taxon>Roseobacteraceae</taxon>
        <taxon>Jannaschia</taxon>
    </lineage>
</organism>
<keyword evidence="4 5" id="KW-0472">Membrane</keyword>
<evidence type="ECO:0000313" key="7">
    <source>
        <dbReference type="EMBL" id="KIT18046.1"/>
    </source>
</evidence>
<dbReference type="OrthoDB" id="9794225at2"/>
<evidence type="ECO:0000256" key="2">
    <source>
        <dbReference type="ARBA" id="ARBA00022692"/>
    </source>
</evidence>
<proteinExistence type="predicted"/>
<feature type="transmembrane region" description="Helical" evidence="5">
    <location>
        <begin position="229"/>
        <end position="254"/>
    </location>
</feature>
<dbReference type="GO" id="GO:0005262">
    <property type="term" value="F:calcium channel activity"/>
    <property type="evidence" value="ECO:0007669"/>
    <property type="project" value="TreeGrafter"/>
</dbReference>
<feature type="transmembrane region" description="Helical" evidence="5">
    <location>
        <begin position="108"/>
        <end position="140"/>
    </location>
</feature>
<name>A0A0D1EM39_9RHOB</name>
<evidence type="ECO:0000256" key="5">
    <source>
        <dbReference type="SAM" id="Phobius"/>
    </source>
</evidence>
<dbReference type="PANTHER" id="PTHR10846">
    <property type="entry name" value="SODIUM/POTASSIUM/CALCIUM EXCHANGER"/>
    <property type="match status" value="1"/>
</dbReference>
<evidence type="ECO:0000256" key="3">
    <source>
        <dbReference type="ARBA" id="ARBA00022989"/>
    </source>
</evidence>
<evidence type="ECO:0000313" key="8">
    <source>
        <dbReference type="Proteomes" id="UP000032232"/>
    </source>
</evidence>
<feature type="domain" description="Sodium/calcium exchanger membrane region" evidence="6">
    <location>
        <begin position="165"/>
        <end position="300"/>
    </location>
</feature>
<dbReference type="GO" id="GO:0008273">
    <property type="term" value="F:calcium, potassium:sodium antiporter activity"/>
    <property type="evidence" value="ECO:0007669"/>
    <property type="project" value="TreeGrafter"/>
</dbReference>
<dbReference type="AlphaFoldDB" id="A0A0D1EM39"/>
<dbReference type="InterPro" id="IPR004837">
    <property type="entry name" value="NaCa_Exmemb"/>
</dbReference>
<feature type="transmembrane region" description="Helical" evidence="5">
    <location>
        <begin position="78"/>
        <end position="96"/>
    </location>
</feature>
<dbReference type="PATRIC" id="fig|935700.4.peg.190"/>
<dbReference type="InterPro" id="IPR044880">
    <property type="entry name" value="NCX_ion-bd_dom_sf"/>
</dbReference>
<comment type="caution">
    <text evidence="7">The sequence shown here is derived from an EMBL/GenBank/DDBJ whole genome shotgun (WGS) entry which is preliminary data.</text>
</comment>
<dbReference type="Proteomes" id="UP000032232">
    <property type="component" value="Unassembled WGS sequence"/>
</dbReference>
<evidence type="ECO:0000259" key="6">
    <source>
        <dbReference type="Pfam" id="PF01699"/>
    </source>
</evidence>
<dbReference type="Gene3D" id="1.20.1420.30">
    <property type="entry name" value="NCX, central ion-binding region"/>
    <property type="match status" value="1"/>
</dbReference>
<accession>A0A0D1EM39</accession>
<dbReference type="EMBL" id="JYFE01000005">
    <property type="protein sequence ID" value="KIT18046.1"/>
    <property type="molecule type" value="Genomic_DNA"/>
</dbReference>
<reference evidence="7 8" key="1">
    <citation type="submission" date="2015-02" db="EMBL/GenBank/DDBJ databases">
        <title>Genome Sequence of Jannaschia aquimarina DSM28248, a member of the Roseobacter clade.</title>
        <authorList>
            <person name="Voget S."/>
            <person name="Daniel R."/>
        </authorList>
    </citation>
    <scope>NUCLEOTIDE SEQUENCE [LARGE SCALE GENOMIC DNA]</scope>
    <source>
        <strain evidence="7 8">GSW-M26</strain>
    </source>
</reference>
<keyword evidence="3 5" id="KW-1133">Transmembrane helix</keyword>
<dbReference type="NCBIfam" id="TIGR00367">
    <property type="entry name" value="calcium/sodium antiporter"/>
    <property type="match status" value="1"/>
</dbReference>
<feature type="transmembrane region" description="Helical" evidence="5">
    <location>
        <begin position="35"/>
        <end position="58"/>
    </location>
</feature>
<dbReference type="STRING" id="935700.jaqu_01710"/>
<evidence type="ECO:0000256" key="1">
    <source>
        <dbReference type="ARBA" id="ARBA00004141"/>
    </source>
</evidence>
<feature type="transmembrane region" description="Helical" evidence="5">
    <location>
        <begin position="161"/>
        <end position="187"/>
    </location>
</feature>
<feature type="transmembrane region" description="Helical" evidence="5">
    <location>
        <begin position="260"/>
        <end position="279"/>
    </location>
</feature>
<dbReference type="Pfam" id="PF01699">
    <property type="entry name" value="Na_Ca_ex"/>
    <property type="match status" value="2"/>
</dbReference>
<dbReference type="GO" id="GO:0005886">
    <property type="term" value="C:plasma membrane"/>
    <property type="evidence" value="ECO:0007669"/>
    <property type="project" value="TreeGrafter"/>
</dbReference>
<evidence type="ECO:0000256" key="4">
    <source>
        <dbReference type="ARBA" id="ARBA00023136"/>
    </source>
</evidence>
<feature type="transmembrane region" description="Helical" evidence="5">
    <location>
        <begin position="199"/>
        <end position="222"/>
    </location>
</feature>
<comment type="subcellular location">
    <subcellularLocation>
        <location evidence="1">Membrane</location>
        <topology evidence="1">Multi-pass membrane protein</topology>
    </subcellularLocation>
</comment>
<dbReference type="GO" id="GO:0006874">
    <property type="term" value="P:intracellular calcium ion homeostasis"/>
    <property type="evidence" value="ECO:0007669"/>
    <property type="project" value="TreeGrafter"/>
</dbReference>
<feature type="domain" description="Sodium/calcium exchanger membrane region" evidence="6">
    <location>
        <begin position="5"/>
        <end position="144"/>
    </location>
</feature>
<dbReference type="PANTHER" id="PTHR10846:SF8">
    <property type="entry name" value="INNER MEMBRANE PROTEIN YRBG"/>
    <property type="match status" value="1"/>
</dbReference>
<dbReference type="InterPro" id="IPR004481">
    <property type="entry name" value="K/Na/Ca-exchanger"/>
</dbReference>
<keyword evidence="8" id="KW-1185">Reference proteome</keyword>
<protein>
    <submittedName>
        <fullName evidence="7">YrbG_1 protein</fullName>
    </submittedName>
</protein>
<keyword evidence="2 5" id="KW-0812">Transmembrane</keyword>